<dbReference type="SUPFAM" id="SSF52540">
    <property type="entry name" value="P-loop containing nucleoside triphosphate hydrolases"/>
    <property type="match status" value="2"/>
</dbReference>
<dbReference type="GO" id="GO:0005524">
    <property type="term" value="F:ATP binding"/>
    <property type="evidence" value="ECO:0007669"/>
    <property type="project" value="UniProtKB-KW"/>
</dbReference>
<evidence type="ECO:0000256" key="3">
    <source>
        <dbReference type="ARBA" id="ARBA00022801"/>
    </source>
</evidence>
<dbReference type="GO" id="GO:0006289">
    <property type="term" value="P:nucleotide-excision repair"/>
    <property type="evidence" value="ECO:0007669"/>
    <property type="project" value="TreeGrafter"/>
</dbReference>
<feature type="region of interest" description="Disordered" evidence="5">
    <location>
        <begin position="163"/>
        <end position="230"/>
    </location>
</feature>
<feature type="compositionally biased region" description="Basic residues" evidence="5">
    <location>
        <begin position="205"/>
        <end position="223"/>
    </location>
</feature>
<evidence type="ECO:0000256" key="5">
    <source>
        <dbReference type="SAM" id="MobiDB-lite"/>
    </source>
</evidence>
<keyword evidence="3" id="KW-0378">Hydrolase</keyword>
<evidence type="ECO:0000259" key="6">
    <source>
        <dbReference type="PROSITE" id="PS51192"/>
    </source>
</evidence>
<dbReference type="EMBL" id="JABANM010020069">
    <property type="protein sequence ID" value="KAF4723449.1"/>
    <property type="molecule type" value="Genomic_DNA"/>
</dbReference>
<reference evidence="8 9" key="1">
    <citation type="submission" date="2020-04" db="EMBL/GenBank/DDBJ databases">
        <title>Perkinsus olseni comparative genomics.</title>
        <authorList>
            <person name="Bogema D.R."/>
        </authorList>
    </citation>
    <scope>NUCLEOTIDE SEQUENCE [LARGE SCALE GENOMIC DNA]</scope>
    <source>
        <strain evidence="8">ATCC PRA-205</strain>
    </source>
</reference>
<dbReference type="CDD" id="cd18008">
    <property type="entry name" value="DEXDc_SHPRH-like"/>
    <property type="match status" value="1"/>
</dbReference>
<dbReference type="InterPro" id="IPR027417">
    <property type="entry name" value="P-loop_NTPase"/>
</dbReference>
<dbReference type="Gene3D" id="3.40.50.10810">
    <property type="entry name" value="Tandem AAA-ATPase domain"/>
    <property type="match status" value="2"/>
</dbReference>
<keyword evidence="4" id="KW-0067">ATP-binding</keyword>
<dbReference type="PANTHER" id="PTHR45626">
    <property type="entry name" value="TRANSCRIPTION TERMINATION FACTOR 2-RELATED"/>
    <property type="match status" value="1"/>
</dbReference>
<dbReference type="InterPro" id="IPR050628">
    <property type="entry name" value="SNF2_RAD54_helicase_TF"/>
</dbReference>
<comment type="caution">
    <text evidence="8">The sequence shown here is derived from an EMBL/GenBank/DDBJ whole genome shotgun (WGS) entry which is preliminary data.</text>
</comment>
<evidence type="ECO:0000313" key="8">
    <source>
        <dbReference type="EMBL" id="KAF4723449.1"/>
    </source>
</evidence>
<dbReference type="PROSITE" id="PS51194">
    <property type="entry name" value="HELICASE_CTER"/>
    <property type="match status" value="1"/>
</dbReference>
<evidence type="ECO:0000256" key="4">
    <source>
        <dbReference type="ARBA" id="ARBA00022840"/>
    </source>
</evidence>
<dbReference type="PROSITE" id="PS00690">
    <property type="entry name" value="DEAH_ATP_HELICASE"/>
    <property type="match status" value="1"/>
</dbReference>
<dbReference type="Proteomes" id="UP000574390">
    <property type="component" value="Unassembled WGS sequence"/>
</dbReference>
<organism evidence="8 9">
    <name type="scientific">Perkinsus olseni</name>
    <name type="common">Perkinsus atlanticus</name>
    <dbReference type="NCBI Taxonomy" id="32597"/>
    <lineage>
        <taxon>Eukaryota</taxon>
        <taxon>Sar</taxon>
        <taxon>Alveolata</taxon>
        <taxon>Perkinsozoa</taxon>
        <taxon>Perkinsea</taxon>
        <taxon>Perkinsida</taxon>
        <taxon>Perkinsidae</taxon>
        <taxon>Perkinsus</taxon>
    </lineage>
</organism>
<proteinExistence type="predicted"/>
<dbReference type="Pfam" id="PF00271">
    <property type="entry name" value="Helicase_C"/>
    <property type="match status" value="1"/>
</dbReference>
<feature type="compositionally biased region" description="Low complexity" evidence="5">
    <location>
        <begin position="184"/>
        <end position="201"/>
    </location>
</feature>
<dbReference type="InterPro" id="IPR000330">
    <property type="entry name" value="SNF2_N"/>
</dbReference>
<feature type="domain" description="Helicase ATP-binding" evidence="6">
    <location>
        <begin position="4"/>
        <end position="292"/>
    </location>
</feature>
<dbReference type="GO" id="GO:0008094">
    <property type="term" value="F:ATP-dependent activity, acting on DNA"/>
    <property type="evidence" value="ECO:0007669"/>
    <property type="project" value="TreeGrafter"/>
</dbReference>
<dbReference type="InterPro" id="IPR014001">
    <property type="entry name" value="Helicase_ATP-bd"/>
</dbReference>
<dbReference type="InterPro" id="IPR049730">
    <property type="entry name" value="SNF2/RAD54-like_C"/>
</dbReference>
<dbReference type="GO" id="GO:0005634">
    <property type="term" value="C:nucleus"/>
    <property type="evidence" value="ECO:0007669"/>
    <property type="project" value="UniProtKB-SubCell"/>
</dbReference>
<gene>
    <name evidence="8" type="ORF">FOZ62_031284</name>
</gene>
<dbReference type="Pfam" id="PF00176">
    <property type="entry name" value="SNF2-rel_dom"/>
    <property type="match status" value="2"/>
</dbReference>
<dbReference type="PANTHER" id="PTHR45626:SF12">
    <property type="entry name" value="DNA REPAIR PROTEIN RAD16"/>
    <property type="match status" value="1"/>
</dbReference>
<dbReference type="InterPro" id="IPR038718">
    <property type="entry name" value="SNF2-like_sf"/>
</dbReference>
<dbReference type="InterPro" id="IPR001650">
    <property type="entry name" value="Helicase_C-like"/>
</dbReference>
<comment type="subcellular location">
    <subcellularLocation>
        <location evidence="1">Nucleus</location>
    </subcellularLocation>
</comment>
<evidence type="ECO:0000259" key="7">
    <source>
        <dbReference type="PROSITE" id="PS51194"/>
    </source>
</evidence>
<dbReference type="SMART" id="SM00487">
    <property type="entry name" value="DEXDc"/>
    <property type="match status" value="1"/>
</dbReference>
<dbReference type="PROSITE" id="PS51192">
    <property type="entry name" value="HELICASE_ATP_BIND_1"/>
    <property type="match status" value="1"/>
</dbReference>
<name>A0A7J6RRQ1_PEROL</name>
<feature type="domain" description="Helicase C-terminal" evidence="7">
    <location>
        <begin position="561"/>
        <end position="719"/>
    </location>
</feature>
<evidence type="ECO:0008006" key="10">
    <source>
        <dbReference type="Google" id="ProtNLM"/>
    </source>
</evidence>
<keyword evidence="2" id="KW-0547">Nucleotide-binding</keyword>
<dbReference type="GO" id="GO:0016787">
    <property type="term" value="F:hydrolase activity"/>
    <property type="evidence" value="ECO:0007669"/>
    <property type="project" value="UniProtKB-KW"/>
</dbReference>
<dbReference type="CDD" id="cd18793">
    <property type="entry name" value="SF2_C_SNF"/>
    <property type="match status" value="1"/>
</dbReference>
<dbReference type="SMART" id="SM00490">
    <property type="entry name" value="HELICc"/>
    <property type="match status" value="1"/>
</dbReference>
<evidence type="ECO:0000256" key="2">
    <source>
        <dbReference type="ARBA" id="ARBA00022741"/>
    </source>
</evidence>
<evidence type="ECO:0000256" key="1">
    <source>
        <dbReference type="ARBA" id="ARBA00004123"/>
    </source>
</evidence>
<accession>A0A7J6RRQ1</accession>
<dbReference type="AlphaFoldDB" id="A0A7J6RRQ1"/>
<evidence type="ECO:0000313" key="9">
    <source>
        <dbReference type="Proteomes" id="UP000574390"/>
    </source>
</evidence>
<dbReference type="InterPro" id="IPR002464">
    <property type="entry name" value="DNA/RNA_helicase_DEAH_CS"/>
</dbReference>
<protein>
    <recommendedName>
        <fullName evidence="10">DNA repair protein rad16</fullName>
    </recommendedName>
</protein>
<dbReference type="Gene3D" id="3.40.50.300">
    <property type="entry name" value="P-loop containing nucleotide triphosphate hydrolases"/>
    <property type="match status" value="1"/>
</dbReference>
<sequence>MCNQEEEAACRGGVLADEMGMGKTLQMIALIVKRRQQVKGPTLVVCPLAAIVVWEEEIRRSVTPPGLLKVYVYHGTKKAGKAELEQYDVVITSYNTLESQYRTLTAVFEMVICEYCKEFFKMGSLAAHQRYCIKDWQKRKIDAIGVKSRESVKREMGCQKYRTPERGVRSVVKSEGSPSGRGSGVTKTSGGSKVKSEGSVTPVRKTIKRSTPRSVRRIRRQQRKALAEGNGPHSVQWSRVILDEAHRIKGRTNSTAKAIYHLRATYRWAVSGTPFQNRVGDLYALVRFLKLDPFSHYFCSSSQCDCKSLNFGPFDACTRCMRCGHSRRSHWSYFRRHITKPITVKSANSAEGRQGLQLLRKIFGNILLRRTKLERDEDIRLPKLIMDAHFVRLTPEEQAFYDDLAKQYQDKVEQLAEEGMLEAKVSELLVLLMRLRQLLINGPRSVICAGGVEKREREKERAIGPDLSSRGGGLYSSRGYDAPECIRQWIGDELSADTVECPACLEQVEITLGTIVRSRLVTGGPPNNSDSLDTFLGSPRLVRKNTIIDRIPSTEVMESSKVKAVLDTVKAMLKEDPTNKFLIFSQFTSLLEITQKEIDRRGLGSCGIIHGGLNVATRNRMVSYFQSDASFNILLISLRAAGEGINLQAANKAFVIDPWWNPAAELQAVQRAHRLGQTRDVQVVKFIAAGTIEERIRILQNVDVPAWISLVLSVLVFLV</sequence>